<sequence length="142" mass="15993">MKLLRRCSAPGVVVCLICRNPALLLGRLLVALLDVSSVAVAIVVRWRRALWWSAYVSRGVGNQSLPGLDARPLGFMWARYGHIEMFSTMPKWLYRLFDVLVSLGPISSRCHRAAAFVTRMGNFCSNLVRPARELRTLLIRVP</sequence>
<dbReference type="AlphaFoldDB" id="A0A218XEH8"/>
<reference evidence="2" key="1">
    <citation type="journal article" date="2017" name="Plant J.">
        <title>The pomegranate (Punica granatum L.) genome and the genomics of punicalagin biosynthesis.</title>
        <authorList>
            <person name="Qin G."/>
            <person name="Xu C."/>
            <person name="Ming R."/>
            <person name="Tang H."/>
            <person name="Guyot R."/>
            <person name="Kramer E.M."/>
            <person name="Hu Y."/>
            <person name="Yi X."/>
            <person name="Qi Y."/>
            <person name="Xu X."/>
            <person name="Gao Z."/>
            <person name="Pan H."/>
            <person name="Jian J."/>
            <person name="Tian Y."/>
            <person name="Yue Z."/>
            <person name="Xu Y."/>
        </authorList>
    </citation>
    <scope>NUCLEOTIDE SEQUENCE [LARGE SCALE GENOMIC DNA]</scope>
    <source>
        <strain evidence="2">cv. Dabenzi</strain>
    </source>
</reference>
<protein>
    <submittedName>
        <fullName evidence="1">Uncharacterized protein</fullName>
    </submittedName>
</protein>
<evidence type="ECO:0000313" key="2">
    <source>
        <dbReference type="Proteomes" id="UP000197138"/>
    </source>
</evidence>
<proteinExistence type="predicted"/>
<dbReference type="EMBL" id="MTKT01001966">
    <property type="protein sequence ID" value="OWM82732.1"/>
    <property type="molecule type" value="Genomic_DNA"/>
</dbReference>
<comment type="caution">
    <text evidence="1">The sequence shown here is derived from an EMBL/GenBank/DDBJ whole genome shotgun (WGS) entry which is preliminary data.</text>
</comment>
<accession>A0A218XEH8</accession>
<evidence type="ECO:0000313" key="1">
    <source>
        <dbReference type="EMBL" id="OWM82732.1"/>
    </source>
</evidence>
<gene>
    <name evidence="1" type="ORF">CDL15_Pgr024882</name>
</gene>
<name>A0A218XEH8_PUNGR</name>
<organism evidence="1 2">
    <name type="scientific">Punica granatum</name>
    <name type="common">Pomegranate</name>
    <dbReference type="NCBI Taxonomy" id="22663"/>
    <lineage>
        <taxon>Eukaryota</taxon>
        <taxon>Viridiplantae</taxon>
        <taxon>Streptophyta</taxon>
        <taxon>Embryophyta</taxon>
        <taxon>Tracheophyta</taxon>
        <taxon>Spermatophyta</taxon>
        <taxon>Magnoliopsida</taxon>
        <taxon>eudicotyledons</taxon>
        <taxon>Gunneridae</taxon>
        <taxon>Pentapetalae</taxon>
        <taxon>rosids</taxon>
        <taxon>malvids</taxon>
        <taxon>Myrtales</taxon>
        <taxon>Lythraceae</taxon>
        <taxon>Punica</taxon>
    </lineage>
</organism>
<dbReference type="Proteomes" id="UP000197138">
    <property type="component" value="Unassembled WGS sequence"/>
</dbReference>